<keyword evidence="3" id="KW-1185">Reference proteome</keyword>
<reference evidence="2 3" key="1">
    <citation type="journal article" date="2018" name="Nat. Ecol. Evol.">
        <title>Shark genomes provide insights into elasmobranch evolution and the origin of vertebrates.</title>
        <authorList>
            <person name="Hara Y"/>
            <person name="Yamaguchi K"/>
            <person name="Onimaru K"/>
            <person name="Kadota M"/>
            <person name="Koyanagi M"/>
            <person name="Keeley SD"/>
            <person name="Tatsumi K"/>
            <person name="Tanaka K"/>
            <person name="Motone F"/>
            <person name="Kageyama Y"/>
            <person name="Nozu R"/>
            <person name="Adachi N"/>
            <person name="Nishimura O"/>
            <person name="Nakagawa R"/>
            <person name="Tanegashima C"/>
            <person name="Kiyatake I"/>
            <person name="Matsumoto R"/>
            <person name="Murakumo K"/>
            <person name="Nishida K"/>
            <person name="Terakita A"/>
            <person name="Kuratani S"/>
            <person name="Sato K"/>
            <person name="Hyodo S Kuraku.S."/>
        </authorList>
    </citation>
    <scope>NUCLEOTIDE SEQUENCE [LARGE SCALE GENOMIC DNA]</scope>
</reference>
<comment type="caution">
    <text evidence="2">The sequence shown here is derived from an EMBL/GenBank/DDBJ whole genome shotgun (WGS) entry which is preliminary data.</text>
</comment>
<evidence type="ECO:0000256" key="1">
    <source>
        <dbReference type="SAM" id="MobiDB-lite"/>
    </source>
</evidence>
<gene>
    <name evidence="2" type="ORF">scyTo_0010934</name>
</gene>
<sequence>MEHVRCRLAVQFTFSPALSKPGQRGQVKALQGYLHSGAARSVGEGVQEKPLHCRPSEGDLGCCPGPNSTAGEGLVSEQTDQMEEGRRKTWRQPGSM</sequence>
<feature type="region of interest" description="Disordered" evidence="1">
    <location>
        <begin position="65"/>
        <end position="96"/>
    </location>
</feature>
<organism evidence="2 3">
    <name type="scientific">Scyliorhinus torazame</name>
    <name type="common">Cloudy catshark</name>
    <name type="synonym">Catulus torazame</name>
    <dbReference type="NCBI Taxonomy" id="75743"/>
    <lineage>
        <taxon>Eukaryota</taxon>
        <taxon>Metazoa</taxon>
        <taxon>Chordata</taxon>
        <taxon>Craniata</taxon>
        <taxon>Vertebrata</taxon>
        <taxon>Chondrichthyes</taxon>
        <taxon>Elasmobranchii</taxon>
        <taxon>Galeomorphii</taxon>
        <taxon>Galeoidea</taxon>
        <taxon>Carcharhiniformes</taxon>
        <taxon>Scyliorhinidae</taxon>
        <taxon>Scyliorhinus</taxon>
    </lineage>
</organism>
<protein>
    <submittedName>
        <fullName evidence="2">Uncharacterized protein</fullName>
    </submittedName>
</protein>
<dbReference type="AlphaFoldDB" id="A0A401PDC3"/>
<name>A0A401PDC3_SCYTO</name>
<evidence type="ECO:0000313" key="2">
    <source>
        <dbReference type="EMBL" id="GCB71116.1"/>
    </source>
</evidence>
<accession>A0A401PDC3</accession>
<dbReference type="EMBL" id="BFAA01004822">
    <property type="protein sequence ID" value="GCB71116.1"/>
    <property type="molecule type" value="Genomic_DNA"/>
</dbReference>
<proteinExistence type="predicted"/>
<evidence type="ECO:0000313" key="3">
    <source>
        <dbReference type="Proteomes" id="UP000288216"/>
    </source>
</evidence>
<dbReference type="Proteomes" id="UP000288216">
    <property type="component" value="Unassembled WGS sequence"/>
</dbReference>